<evidence type="ECO:0000313" key="4">
    <source>
        <dbReference type="Proteomes" id="UP001152523"/>
    </source>
</evidence>
<evidence type="ECO:0000259" key="2">
    <source>
        <dbReference type="Pfam" id="PF12274"/>
    </source>
</evidence>
<dbReference type="InterPro" id="IPR022059">
    <property type="entry name" value="DUF3615"/>
</dbReference>
<sequence length="200" mass="22626">MKNAEVYRLRSRTIYASKSRPSQTKRPGRSGRRRKDSEPKRQPVNYPEGLGPPPLEPTPKQLEAMKAMNRRFAELGLEHFNNSNLVYVGDCVPSYELVETRECTSFMRRMTSILMVHANFTAKAVNSNGPIMLFFTELSCSCPSKKPFVASNIAVHSCHLLGRDGEVNTSSNGCLACHHRPSLHHSHDKDFHVGRLIQYQ</sequence>
<name>A0AAV0CQ99_9ASTE</name>
<feature type="compositionally biased region" description="Polar residues" evidence="1">
    <location>
        <begin position="14"/>
        <end position="25"/>
    </location>
</feature>
<keyword evidence="4" id="KW-1185">Reference proteome</keyword>
<gene>
    <name evidence="3" type="ORF">CEPIT_LOCUS7981</name>
</gene>
<comment type="caution">
    <text evidence="3">The sequence shown here is derived from an EMBL/GenBank/DDBJ whole genome shotgun (WGS) entry which is preliminary data.</text>
</comment>
<dbReference type="PANTHER" id="PTHR34710:SF20">
    <property type="entry name" value="OS10G0550200 PROTEIN"/>
    <property type="match status" value="1"/>
</dbReference>
<feature type="domain" description="DUF3615" evidence="2">
    <location>
        <begin position="93"/>
        <end position="185"/>
    </location>
</feature>
<dbReference type="Proteomes" id="UP001152523">
    <property type="component" value="Unassembled WGS sequence"/>
</dbReference>
<dbReference type="AlphaFoldDB" id="A0AAV0CQ99"/>
<protein>
    <recommendedName>
        <fullName evidence="2">DUF3615 domain-containing protein</fullName>
    </recommendedName>
</protein>
<evidence type="ECO:0000313" key="3">
    <source>
        <dbReference type="EMBL" id="CAH9082097.1"/>
    </source>
</evidence>
<accession>A0AAV0CQ99</accession>
<evidence type="ECO:0000256" key="1">
    <source>
        <dbReference type="SAM" id="MobiDB-lite"/>
    </source>
</evidence>
<organism evidence="3 4">
    <name type="scientific">Cuscuta epithymum</name>
    <dbReference type="NCBI Taxonomy" id="186058"/>
    <lineage>
        <taxon>Eukaryota</taxon>
        <taxon>Viridiplantae</taxon>
        <taxon>Streptophyta</taxon>
        <taxon>Embryophyta</taxon>
        <taxon>Tracheophyta</taxon>
        <taxon>Spermatophyta</taxon>
        <taxon>Magnoliopsida</taxon>
        <taxon>eudicotyledons</taxon>
        <taxon>Gunneridae</taxon>
        <taxon>Pentapetalae</taxon>
        <taxon>asterids</taxon>
        <taxon>lamiids</taxon>
        <taxon>Solanales</taxon>
        <taxon>Convolvulaceae</taxon>
        <taxon>Cuscuteae</taxon>
        <taxon>Cuscuta</taxon>
        <taxon>Cuscuta subgen. Cuscuta</taxon>
    </lineage>
</organism>
<dbReference type="PANTHER" id="PTHR34710">
    <property type="entry name" value="OS03G0834100 PROTEIN"/>
    <property type="match status" value="1"/>
</dbReference>
<proteinExistence type="predicted"/>
<dbReference type="EMBL" id="CAMAPF010000037">
    <property type="protein sequence ID" value="CAH9082097.1"/>
    <property type="molecule type" value="Genomic_DNA"/>
</dbReference>
<reference evidence="3" key="1">
    <citation type="submission" date="2022-07" db="EMBL/GenBank/DDBJ databases">
        <authorList>
            <person name="Macas J."/>
            <person name="Novak P."/>
            <person name="Neumann P."/>
        </authorList>
    </citation>
    <scope>NUCLEOTIDE SEQUENCE</scope>
</reference>
<feature type="region of interest" description="Disordered" evidence="1">
    <location>
        <begin position="10"/>
        <end position="59"/>
    </location>
</feature>
<dbReference type="Pfam" id="PF12274">
    <property type="entry name" value="DUF3615"/>
    <property type="match status" value="1"/>
</dbReference>